<name>A0AAV7L999_PLEWA</name>
<evidence type="ECO:0000313" key="1">
    <source>
        <dbReference type="EMBL" id="KAJ1086927.1"/>
    </source>
</evidence>
<sequence>MATRHRTEYSEQHPASCEKLVNTSRVEFDVLGTVLRGHVRVTTVDGHVIEPLLGVGVGYDGLSRSVRWST</sequence>
<dbReference type="Proteomes" id="UP001066276">
    <property type="component" value="Chromosome 11"/>
</dbReference>
<reference evidence="1" key="1">
    <citation type="journal article" date="2022" name="bioRxiv">
        <title>Sequencing and chromosome-scale assembly of the giantPleurodeles waltlgenome.</title>
        <authorList>
            <person name="Brown T."/>
            <person name="Elewa A."/>
            <person name="Iarovenko S."/>
            <person name="Subramanian E."/>
            <person name="Araus A.J."/>
            <person name="Petzold A."/>
            <person name="Susuki M."/>
            <person name="Suzuki K.-i.T."/>
            <person name="Hayashi T."/>
            <person name="Toyoda A."/>
            <person name="Oliveira C."/>
            <person name="Osipova E."/>
            <person name="Leigh N.D."/>
            <person name="Simon A."/>
            <person name="Yun M.H."/>
        </authorList>
    </citation>
    <scope>NUCLEOTIDE SEQUENCE</scope>
    <source>
        <strain evidence="1">20211129_DDA</strain>
        <tissue evidence="1">Liver</tissue>
    </source>
</reference>
<dbReference type="EMBL" id="JANPWB010000015">
    <property type="protein sequence ID" value="KAJ1086927.1"/>
    <property type="molecule type" value="Genomic_DNA"/>
</dbReference>
<keyword evidence="2" id="KW-1185">Reference proteome</keyword>
<dbReference type="AlphaFoldDB" id="A0AAV7L999"/>
<protein>
    <submittedName>
        <fullName evidence="1">Uncharacterized protein</fullName>
    </submittedName>
</protein>
<evidence type="ECO:0000313" key="2">
    <source>
        <dbReference type="Proteomes" id="UP001066276"/>
    </source>
</evidence>
<organism evidence="1 2">
    <name type="scientific">Pleurodeles waltl</name>
    <name type="common">Iberian ribbed newt</name>
    <dbReference type="NCBI Taxonomy" id="8319"/>
    <lineage>
        <taxon>Eukaryota</taxon>
        <taxon>Metazoa</taxon>
        <taxon>Chordata</taxon>
        <taxon>Craniata</taxon>
        <taxon>Vertebrata</taxon>
        <taxon>Euteleostomi</taxon>
        <taxon>Amphibia</taxon>
        <taxon>Batrachia</taxon>
        <taxon>Caudata</taxon>
        <taxon>Salamandroidea</taxon>
        <taxon>Salamandridae</taxon>
        <taxon>Pleurodelinae</taxon>
        <taxon>Pleurodeles</taxon>
    </lineage>
</organism>
<accession>A0AAV7L999</accession>
<proteinExistence type="predicted"/>
<comment type="caution">
    <text evidence="1">The sequence shown here is derived from an EMBL/GenBank/DDBJ whole genome shotgun (WGS) entry which is preliminary data.</text>
</comment>
<gene>
    <name evidence="1" type="ORF">NDU88_000122</name>
</gene>